<dbReference type="PANTHER" id="PTHR12081">
    <property type="entry name" value="TRANSCRIPTION FACTOR E2F"/>
    <property type="match status" value="1"/>
</dbReference>
<dbReference type="CDD" id="cd14660">
    <property type="entry name" value="E2F_DD"/>
    <property type="match status" value="1"/>
</dbReference>
<accession>F7HT07</accession>
<dbReference type="PANTHER" id="PTHR12081:SF19">
    <property type="entry name" value="TRANSCRIPTION FACTOR E2F6"/>
    <property type="match status" value="1"/>
</dbReference>
<dbReference type="Pfam" id="PF16421">
    <property type="entry name" value="E2F_CC-MB"/>
    <property type="match status" value="1"/>
</dbReference>
<dbReference type="InterPro" id="IPR037241">
    <property type="entry name" value="E2F-DP_heterodim"/>
</dbReference>
<dbReference type="SMART" id="SM01372">
    <property type="entry name" value="E2F_TDP"/>
    <property type="match status" value="1"/>
</dbReference>
<dbReference type="AlphaFoldDB" id="F7HT07"/>
<dbReference type="GO" id="GO:0005667">
    <property type="term" value="C:transcription regulator complex"/>
    <property type="evidence" value="ECO:0007669"/>
    <property type="project" value="InterPro"/>
</dbReference>
<organism evidence="10">
    <name type="scientific">Macaca mulatta</name>
    <name type="common">Rhesus macaque</name>
    <dbReference type="NCBI Taxonomy" id="9544"/>
    <lineage>
        <taxon>Eukaryota</taxon>
        <taxon>Metazoa</taxon>
        <taxon>Chordata</taxon>
        <taxon>Craniata</taxon>
        <taxon>Vertebrata</taxon>
        <taxon>Euteleostomi</taxon>
        <taxon>Mammalia</taxon>
        <taxon>Eutheria</taxon>
        <taxon>Euarchontoglires</taxon>
        <taxon>Primates</taxon>
        <taxon>Haplorrhini</taxon>
        <taxon>Catarrhini</taxon>
        <taxon>Cercopithecidae</taxon>
        <taxon>Cercopithecinae</taxon>
        <taxon>Macaca</taxon>
    </lineage>
</organism>
<evidence type="ECO:0000313" key="10">
    <source>
        <dbReference type="EMBL" id="EHH31119.1"/>
    </source>
</evidence>
<feature type="region of interest" description="Disordered" evidence="8">
    <location>
        <begin position="242"/>
        <end position="289"/>
    </location>
</feature>
<dbReference type="HOGENOM" id="CLU_032091_4_0_1"/>
<feature type="compositionally biased region" description="Basic and acidic residues" evidence="8">
    <location>
        <begin position="42"/>
        <end position="55"/>
    </location>
</feature>
<feature type="region of interest" description="Disordered" evidence="8">
    <location>
        <begin position="1"/>
        <end position="58"/>
    </location>
</feature>
<dbReference type="Pfam" id="PF02319">
    <property type="entry name" value="WHD_E2F_TDP"/>
    <property type="match status" value="1"/>
</dbReference>
<feature type="domain" description="E2F/DP family winged-helix DNA-binding" evidence="9">
    <location>
        <begin position="60"/>
        <end position="125"/>
    </location>
</feature>
<dbReference type="InterPro" id="IPR003316">
    <property type="entry name" value="E2F_WHTH_DNA-bd_dom"/>
</dbReference>
<keyword evidence="5 7" id="KW-0804">Transcription</keyword>
<evidence type="ECO:0000256" key="6">
    <source>
        <dbReference type="ARBA" id="ARBA00023242"/>
    </source>
</evidence>
<dbReference type="Proteomes" id="UP000013456">
    <property type="component" value="Chromosome X"/>
</dbReference>
<dbReference type="SUPFAM" id="SSF144074">
    <property type="entry name" value="E2F-DP heterodimerization region"/>
    <property type="match status" value="1"/>
</dbReference>
<evidence type="ECO:0000256" key="3">
    <source>
        <dbReference type="ARBA" id="ARBA00023015"/>
    </source>
</evidence>
<evidence type="ECO:0000256" key="8">
    <source>
        <dbReference type="SAM" id="MobiDB-lite"/>
    </source>
</evidence>
<dbReference type="SUPFAM" id="SSF46785">
    <property type="entry name" value="Winged helix' DNA-binding domain"/>
    <property type="match status" value="1"/>
</dbReference>
<comment type="similarity">
    <text evidence="2 7">Belongs to the E2F/DP family.</text>
</comment>
<comment type="subcellular location">
    <subcellularLocation>
        <location evidence="1 7">Nucleus</location>
    </subcellularLocation>
</comment>
<keyword evidence="3 7" id="KW-0805">Transcription regulation</keyword>
<evidence type="ECO:0000259" key="9">
    <source>
        <dbReference type="SMART" id="SM01372"/>
    </source>
</evidence>
<feature type="compositionally biased region" description="Low complexity" evidence="8">
    <location>
        <begin position="242"/>
        <end position="265"/>
    </location>
</feature>
<dbReference type="GO" id="GO:0046983">
    <property type="term" value="F:protein dimerization activity"/>
    <property type="evidence" value="ECO:0007669"/>
    <property type="project" value="InterPro"/>
</dbReference>
<dbReference type="GO" id="GO:0000978">
    <property type="term" value="F:RNA polymerase II cis-regulatory region sequence-specific DNA binding"/>
    <property type="evidence" value="ECO:0007669"/>
    <property type="project" value="InterPro"/>
</dbReference>
<dbReference type="Gene3D" id="1.10.10.10">
    <property type="entry name" value="Winged helix-like DNA-binding domain superfamily/Winged helix DNA-binding domain"/>
    <property type="match status" value="1"/>
</dbReference>
<reference evidence="10" key="1">
    <citation type="journal article" date="2011" name="Nat. Biotechnol.">
        <title>Genome sequencing and comparison of two nonhuman primate animal models, the cynomolgus and Chinese rhesus macaques.</title>
        <authorList>
            <person name="Yan G."/>
            <person name="Zhang G."/>
            <person name="Fang X."/>
            <person name="Zhang Y."/>
            <person name="Li C."/>
            <person name="Ling F."/>
            <person name="Cooper D.N."/>
            <person name="Li Q."/>
            <person name="Li Y."/>
            <person name="van Gool A.J."/>
            <person name="Du H."/>
            <person name="Chen J."/>
            <person name="Chen R."/>
            <person name="Zhang P."/>
            <person name="Huang Z."/>
            <person name="Thompson J.R."/>
            <person name="Meng Y."/>
            <person name="Bai Y."/>
            <person name="Wang J."/>
            <person name="Zhuo M."/>
            <person name="Wang T."/>
            <person name="Huang Y."/>
            <person name="Wei L."/>
            <person name="Li J."/>
            <person name="Wang Z."/>
            <person name="Hu H."/>
            <person name="Yang P."/>
            <person name="Le L."/>
            <person name="Stenson P.D."/>
            <person name="Li B."/>
            <person name="Liu X."/>
            <person name="Ball E.V."/>
            <person name="An N."/>
            <person name="Huang Q."/>
            <person name="Zhang Y."/>
            <person name="Fan W."/>
            <person name="Zhang X."/>
            <person name="Li Y."/>
            <person name="Wang W."/>
            <person name="Katze M.G."/>
            <person name="Su B."/>
            <person name="Nielsen R."/>
            <person name="Yang H."/>
            <person name="Wang J."/>
            <person name="Wang X."/>
            <person name="Wang J."/>
        </authorList>
    </citation>
    <scope>NUCLEOTIDE SEQUENCE [LARGE SCALE GENOMIC DNA]</scope>
    <source>
        <strain evidence="10">CR-5</strain>
    </source>
</reference>
<dbReference type="GO" id="GO:0005634">
    <property type="term" value="C:nucleus"/>
    <property type="evidence" value="ECO:0007669"/>
    <property type="project" value="UniProtKB-SubCell"/>
</dbReference>
<dbReference type="EMBL" id="CM001273">
    <property type="protein sequence ID" value="EHH31119.1"/>
    <property type="molecule type" value="Genomic_DNA"/>
</dbReference>
<evidence type="ECO:0000256" key="4">
    <source>
        <dbReference type="ARBA" id="ARBA00023125"/>
    </source>
</evidence>
<proteinExistence type="inferred from homology"/>
<evidence type="ECO:0000256" key="2">
    <source>
        <dbReference type="ARBA" id="ARBA00010940"/>
    </source>
</evidence>
<dbReference type="InterPro" id="IPR015633">
    <property type="entry name" value="E2F"/>
</dbReference>
<sequence>MSQQQPAGKLTNLPINPAEETVRRRDATNAEYPSPSTISINSKDDVQPESERETVNMKPHNKASLACTTRKFIDILKSAPGGVLNLSQVAAKLAVHRRRIYDIVSVLEGVKLIKKMPKNHIQWIGPDFNSGATPEEKKLEEELSKLSATEDALDKLIGDCSQQLCELTNDKELGKLAYVTHEDIHHLEPFQEQTIFVVSAPVEITLEIPVSEDSFLLHVNNTNGPGNACLCLLKKDYEDNCTSEGAGTSSEGAGTSSESTGTSSEIGCTERPEEEESPQQSEKLLDMSN</sequence>
<keyword evidence="4 7" id="KW-0238">DNA-binding</keyword>
<gene>
    <name evidence="10" type="ORF">EGK_20978</name>
</gene>
<name>F7HT07_MACMU</name>
<protein>
    <recommendedName>
        <fullName evidence="9">E2F/DP family winged-helix DNA-binding domain-containing protein</fullName>
    </recommendedName>
</protein>
<dbReference type="InterPro" id="IPR036390">
    <property type="entry name" value="WH_DNA-bd_sf"/>
</dbReference>
<evidence type="ECO:0000256" key="7">
    <source>
        <dbReference type="RuleBase" id="RU003796"/>
    </source>
</evidence>
<dbReference type="Gene3D" id="6.10.250.540">
    <property type="match status" value="1"/>
</dbReference>
<dbReference type="GO" id="GO:0006357">
    <property type="term" value="P:regulation of transcription by RNA polymerase II"/>
    <property type="evidence" value="ECO:0007669"/>
    <property type="project" value="InterPro"/>
</dbReference>
<keyword evidence="6 7" id="KW-0539">Nucleus</keyword>
<evidence type="ECO:0000256" key="1">
    <source>
        <dbReference type="ARBA" id="ARBA00004123"/>
    </source>
</evidence>
<dbReference type="FunFam" id="1.10.10.10:FF:000458">
    <property type="entry name" value="E2F-like (Mammalian transcription factor)"/>
    <property type="match status" value="1"/>
</dbReference>
<dbReference type="InterPro" id="IPR036388">
    <property type="entry name" value="WH-like_DNA-bd_sf"/>
</dbReference>
<evidence type="ECO:0000256" key="5">
    <source>
        <dbReference type="ARBA" id="ARBA00023163"/>
    </source>
</evidence>
<dbReference type="InterPro" id="IPR032198">
    <property type="entry name" value="E2F_CC-MB"/>
</dbReference>